<dbReference type="AlphaFoldDB" id="A0A0L6W4Y3"/>
<evidence type="ECO:0000313" key="11">
    <source>
        <dbReference type="Proteomes" id="UP000037175"/>
    </source>
</evidence>
<proteinExistence type="inferred from homology"/>
<evidence type="ECO:0000256" key="4">
    <source>
        <dbReference type="ARBA" id="ARBA00022723"/>
    </source>
</evidence>
<dbReference type="Pfam" id="PF02730">
    <property type="entry name" value="AFOR_N"/>
    <property type="match status" value="1"/>
</dbReference>
<dbReference type="PATRIC" id="fig|281456.6.peg.825"/>
<protein>
    <submittedName>
        <fullName evidence="10">Aldehyde ferredoxin oxidoreductase</fullName>
    </submittedName>
</protein>
<evidence type="ECO:0000256" key="7">
    <source>
        <dbReference type="ARBA" id="ARBA00023014"/>
    </source>
</evidence>
<sequence>MPYGYNGKILCVNLTDGSTRMEEKPESWYRKYLGGRGIGAYYLLKDLPAGTDALAPENILVFAVSVVTGVPFPGNARASVVAKSPLTGGFGEAEAGGNWGPELKFAGFDAVVITGKSEKPVYLYLRDGQVEIRDAGNLWGLNTSETEKRIFDDTGDPRVKVACIGPGGENLVRYACITAGRHNVFGRLGLGAVMGSKNLKAVAVSGGKRPETKEPEKIKEISRWVAQNFNRPDTCGLFYEYGTSGGVAMYNAIGSLPSYNFQGGTIEGAEKLTGEYMKEQGLMIGKTRCFACPIACRKIARVENSGELDTKSEVHSPEYETIAALGSNCGITDPKVVIKAAEMCDEYGLDTISTGVTISFVMECAQKGILPKDLQGDMPVEFGSAETILRCIEMITYRRGIGDIMAEGTKRMAARIGNGAEALAVHGKGEELALQDPRGGKVGAAIGYAVAHNGGDHIQMEHDFQFSQKGPFLKSFEPLGVIEPVPTMDLGIDKVRLFVLNQIVWGLYNMLDICIFVPAPGHVLPLTGLCDLVKCATGWDTSLYELMKAGERGIVMTRIFNLREGFGVQDDVIPRRLTEPLTTGESKGSRVEPEQIQQAVKNYYEIMGWDHETGAPSPGKLKELGLDWLI</sequence>
<evidence type="ECO:0000259" key="9">
    <source>
        <dbReference type="SMART" id="SM00790"/>
    </source>
</evidence>
<evidence type="ECO:0000256" key="3">
    <source>
        <dbReference type="ARBA" id="ARBA00022485"/>
    </source>
</evidence>
<dbReference type="Gene3D" id="1.10.569.10">
    <property type="entry name" value="Aldehyde Ferredoxin Oxidoreductase Protein, subunit A, domain 2"/>
    <property type="match status" value="1"/>
</dbReference>
<keyword evidence="5" id="KW-0560">Oxidoreductase</keyword>
<evidence type="ECO:0000256" key="2">
    <source>
        <dbReference type="ARBA" id="ARBA00011032"/>
    </source>
</evidence>
<comment type="cofactor">
    <cofactor evidence="8">
        <name>tungstopterin</name>
        <dbReference type="ChEBI" id="CHEBI:30402"/>
    </cofactor>
</comment>
<reference evidence="11" key="1">
    <citation type="submission" date="2015-07" db="EMBL/GenBank/DDBJ databases">
        <title>Complete Genome of Thermincola ferriacetica strain Z-0001T.</title>
        <authorList>
            <person name="Lusk B."/>
            <person name="Badalamenti J.P."/>
            <person name="Parameswaran P."/>
            <person name="Bond D.R."/>
            <person name="Torres C.I."/>
        </authorList>
    </citation>
    <scope>NUCLEOTIDE SEQUENCE [LARGE SCALE GENOMIC DNA]</scope>
    <source>
        <strain evidence="11">Z-0001</strain>
    </source>
</reference>
<dbReference type="SMART" id="SM00790">
    <property type="entry name" value="AFOR_N"/>
    <property type="match status" value="1"/>
</dbReference>
<dbReference type="InterPro" id="IPR013985">
    <property type="entry name" value="Ald_Fedxn_OxRdtase_dom3"/>
</dbReference>
<dbReference type="InterPro" id="IPR001203">
    <property type="entry name" value="OxRdtase_Ald_Fedxn_C"/>
</dbReference>
<dbReference type="SUPFAM" id="SSF48310">
    <property type="entry name" value="Aldehyde ferredoxin oxidoreductase, C-terminal domains"/>
    <property type="match status" value="1"/>
</dbReference>
<organism evidence="10 11">
    <name type="scientific">Thermincola ferriacetica</name>
    <dbReference type="NCBI Taxonomy" id="281456"/>
    <lineage>
        <taxon>Bacteria</taxon>
        <taxon>Bacillati</taxon>
        <taxon>Bacillota</taxon>
        <taxon>Clostridia</taxon>
        <taxon>Eubacteriales</taxon>
        <taxon>Thermincolaceae</taxon>
        <taxon>Thermincola</taxon>
    </lineage>
</organism>
<dbReference type="EMBL" id="LGTE01000003">
    <property type="protein sequence ID" value="KNZ70595.1"/>
    <property type="molecule type" value="Genomic_DNA"/>
</dbReference>
<comment type="cofactor">
    <cofactor evidence="1">
        <name>[4Fe-4S] cluster</name>
        <dbReference type="ChEBI" id="CHEBI:49883"/>
    </cofactor>
</comment>
<keyword evidence="7" id="KW-0411">Iron-sulfur</keyword>
<evidence type="ECO:0000256" key="6">
    <source>
        <dbReference type="ARBA" id="ARBA00023004"/>
    </source>
</evidence>
<keyword evidence="11" id="KW-1185">Reference proteome</keyword>
<keyword evidence="6" id="KW-0408">Iron</keyword>
<evidence type="ECO:0000256" key="1">
    <source>
        <dbReference type="ARBA" id="ARBA00001966"/>
    </source>
</evidence>
<dbReference type="InterPro" id="IPR051919">
    <property type="entry name" value="W-dependent_AOR"/>
</dbReference>
<gene>
    <name evidence="10" type="ORF">Tfer_0779</name>
</gene>
<dbReference type="InterPro" id="IPR036503">
    <property type="entry name" value="Ald_Fedxn_OxRdtase_N_sf"/>
</dbReference>
<keyword evidence="4" id="KW-0479">Metal-binding</keyword>
<dbReference type="InterPro" id="IPR036021">
    <property type="entry name" value="Tungsten_al_ferr_oxy-like_C"/>
</dbReference>
<dbReference type="GO" id="GO:0016625">
    <property type="term" value="F:oxidoreductase activity, acting on the aldehyde or oxo group of donors, iron-sulfur protein as acceptor"/>
    <property type="evidence" value="ECO:0007669"/>
    <property type="project" value="InterPro"/>
</dbReference>
<feature type="domain" description="Aldehyde ferredoxin oxidoreductase N-terminal" evidence="9">
    <location>
        <begin position="5"/>
        <end position="208"/>
    </location>
</feature>
<comment type="similarity">
    <text evidence="2">Belongs to the AOR/FOR family.</text>
</comment>
<dbReference type="InterPro" id="IPR013984">
    <property type="entry name" value="Ald_Fedxn_OxRdtase_dom2"/>
</dbReference>
<dbReference type="InterPro" id="IPR013983">
    <property type="entry name" value="Ald_Fedxn_OxRdtase_N"/>
</dbReference>
<dbReference type="Pfam" id="PF01314">
    <property type="entry name" value="AFOR_C"/>
    <property type="match status" value="1"/>
</dbReference>
<dbReference type="RefSeq" id="WP_013121107.1">
    <property type="nucleotide sequence ID" value="NZ_LGTE01000003.1"/>
</dbReference>
<evidence type="ECO:0000256" key="8">
    <source>
        <dbReference type="ARBA" id="ARBA00049934"/>
    </source>
</evidence>
<dbReference type="GO" id="GO:0051539">
    <property type="term" value="F:4 iron, 4 sulfur cluster binding"/>
    <property type="evidence" value="ECO:0007669"/>
    <property type="project" value="UniProtKB-KW"/>
</dbReference>
<keyword evidence="3" id="KW-0004">4Fe-4S</keyword>
<evidence type="ECO:0000256" key="5">
    <source>
        <dbReference type="ARBA" id="ARBA00023002"/>
    </source>
</evidence>
<name>A0A0L6W4Y3_9FIRM</name>
<accession>A0A0L6W4Y3</accession>
<dbReference type="PANTHER" id="PTHR30038">
    <property type="entry name" value="ALDEHYDE FERREDOXIN OXIDOREDUCTASE"/>
    <property type="match status" value="1"/>
</dbReference>
<dbReference type="PANTHER" id="PTHR30038:SF0">
    <property type="entry name" value="TUNGSTEN-CONTAINING ALDEHYDE FERREDOXIN OXIDOREDUCTASE"/>
    <property type="match status" value="1"/>
</dbReference>
<dbReference type="GO" id="GO:0046872">
    <property type="term" value="F:metal ion binding"/>
    <property type="evidence" value="ECO:0007669"/>
    <property type="project" value="UniProtKB-KW"/>
</dbReference>
<evidence type="ECO:0000313" key="10">
    <source>
        <dbReference type="EMBL" id="KNZ70595.1"/>
    </source>
</evidence>
<dbReference type="Gene3D" id="1.10.599.10">
    <property type="entry name" value="Aldehyde Ferredoxin Oxidoreductase Protein, subunit A, domain 3"/>
    <property type="match status" value="1"/>
</dbReference>
<dbReference type="SUPFAM" id="SSF56228">
    <property type="entry name" value="Aldehyde ferredoxin oxidoreductase, N-terminal domain"/>
    <property type="match status" value="1"/>
</dbReference>
<comment type="caution">
    <text evidence="10">The sequence shown here is derived from an EMBL/GenBank/DDBJ whole genome shotgun (WGS) entry which is preliminary data.</text>
</comment>
<dbReference type="GO" id="GO:0009055">
    <property type="term" value="F:electron transfer activity"/>
    <property type="evidence" value="ECO:0007669"/>
    <property type="project" value="InterPro"/>
</dbReference>
<dbReference type="Proteomes" id="UP000037175">
    <property type="component" value="Unassembled WGS sequence"/>
</dbReference>
<dbReference type="Gene3D" id="3.60.9.10">
    <property type="entry name" value="Aldehyde ferredoxin oxidoreductase, N-terminal domain"/>
    <property type="match status" value="1"/>
</dbReference>